<dbReference type="FunCoup" id="G0N5Y9">
    <property type="interactions" value="362"/>
</dbReference>
<dbReference type="AlphaFoldDB" id="G0N5Y9"/>
<keyword evidence="4" id="KW-1185">Reference proteome</keyword>
<dbReference type="InParanoid" id="G0N5Y9"/>
<evidence type="ECO:0000313" key="3">
    <source>
        <dbReference type="EMBL" id="EGT53442.1"/>
    </source>
</evidence>
<dbReference type="Proteomes" id="UP000008068">
    <property type="component" value="Unassembled WGS sequence"/>
</dbReference>
<accession>G0N5Y9</accession>
<proteinExistence type="predicted"/>
<dbReference type="HOGENOM" id="CLU_066306_0_0_1"/>
<evidence type="ECO:0000313" key="4">
    <source>
        <dbReference type="Proteomes" id="UP000008068"/>
    </source>
</evidence>
<evidence type="ECO:0000256" key="1">
    <source>
        <dbReference type="SAM" id="MobiDB-lite"/>
    </source>
</evidence>
<dbReference type="OrthoDB" id="5873707at2759"/>
<dbReference type="InterPro" id="IPR012885">
    <property type="entry name" value="F-box_Sdz-33"/>
</dbReference>
<dbReference type="PANTHER" id="PTHR21503:SF8">
    <property type="entry name" value="F-BOX ASSOCIATED DOMAIN-CONTAINING PROTEIN-RELATED"/>
    <property type="match status" value="1"/>
</dbReference>
<dbReference type="EMBL" id="GL379841">
    <property type="protein sequence ID" value="EGT53442.1"/>
    <property type="molecule type" value="Genomic_DNA"/>
</dbReference>
<feature type="region of interest" description="Disordered" evidence="1">
    <location>
        <begin position="303"/>
        <end position="367"/>
    </location>
</feature>
<organism evidence="4">
    <name type="scientific">Caenorhabditis brenneri</name>
    <name type="common">Nematode worm</name>
    <dbReference type="NCBI Taxonomy" id="135651"/>
    <lineage>
        <taxon>Eukaryota</taxon>
        <taxon>Metazoa</taxon>
        <taxon>Ecdysozoa</taxon>
        <taxon>Nematoda</taxon>
        <taxon>Chromadorea</taxon>
        <taxon>Rhabditida</taxon>
        <taxon>Rhabditina</taxon>
        <taxon>Rhabditomorpha</taxon>
        <taxon>Rhabditoidea</taxon>
        <taxon>Rhabditidae</taxon>
        <taxon>Peloderinae</taxon>
        <taxon>Caenorhabditis</taxon>
    </lineage>
</organism>
<evidence type="ECO:0000259" key="2">
    <source>
        <dbReference type="Pfam" id="PF07735"/>
    </source>
</evidence>
<dbReference type="Pfam" id="PF07735">
    <property type="entry name" value="FBA_2"/>
    <property type="match status" value="1"/>
</dbReference>
<feature type="domain" description="Sdz-33 F-box" evidence="2">
    <location>
        <begin position="188"/>
        <end position="237"/>
    </location>
</feature>
<dbReference type="PANTHER" id="PTHR21503">
    <property type="entry name" value="F-BOX-CONTAINING HYPOTHETICAL PROTEIN C.ELEGANS"/>
    <property type="match status" value="1"/>
</dbReference>
<name>G0N5Y9_CAEBE</name>
<protein>
    <recommendedName>
        <fullName evidence="2">Sdz-33 F-box domain-containing protein</fullName>
    </recommendedName>
</protein>
<reference evidence="4" key="1">
    <citation type="submission" date="2011-07" db="EMBL/GenBank/DDBJ databases">
        <authorList>
            <consortium name="Caenorhabditis brenneri Sequencing and Analysis Consortium"/>
            <person name="Wilson R.K."/>
        </authorList>
    </citation>
    <scope>NUCLEOTIDE SEQUENCE [LARGE SCALE GENOMIC DNA]</scope>
    <source>
        <strain evidence="4">PB2801</strain>
    </source>
</reference>
<sequence length="367" mass="43101">MDDPPFFPLFWLPFLAYINVIRLMNIREQFKFGKISRRASQEVKNSVRRGTVRIEVRFRKAYVAIRLENDSMMNRFDYRIWPQIPESYPSMDSIKEIIKYLKYIFNFGAVSLYFLKDNLVDVRELITFIKGEHLEIRCSVIHGKGLNEEVYLYLLRECHDSFIIHLISPPANENFRTDVSEFPKFCNKHVIIGESKWVTVKHLEECFMDCKELEICYTRFTPEDLNSFLKRWIQGSKIKYASIDLKKTRDFRSIVQGITAIPIRGAQNKKSMILTTNFSLDTTIESEEEFKKRFKSLSDNDYEIDDDEKTVDGNSDDDYDISDESDYTVDVSSDESEEDGSDEEESEEEPEEEDTDQDTDGESDSNE</sequence>
<gene>
    <name evidence="3" type="ORF">CAEBREN_08087</name>
</gene>